<dbReference type="AlphaFoldDB" id="A0A2U1SRC3"/>
<feature type="transmembrane region" description="Helical" evidence="8">
    <location>
        <begin position="333"/>
        <end position="352"/>
    </location>
</feature>
<comment type="caution">
    <text evidence="9">The sequence shown here is derived from an EMBL/GenBank/DDBJ whole genome shotgun (WGS) entry which is preliminary data.</text>
</comment>
<evidence type="ECO:0000313" key="9">
    <source>
        <dbReference type="EMBL" id="PWB94158.1"/>
    </source>
</evidence>
<gene>
    <name evidence="9" type="ORF">C5689_09500</name>
</gene>
<feature type="transmembrane region" description="Helical" evidence="8">
    <location>
        <begin position="981"/>
        <end position="1007"/>
    </location>
</feature>
<dbReference type="InterPro" id="IPR001036">
    <property type="entry name" value="Acrflvin-R"/>
</dbReference>
<dbReference type="Gene3D" id="3.30.70.1320">
    <property type="entry name" value="Multidrug efflux transporter AcrB pore domain like"/>
    <property type="match status" value="1"/>
</dbReference>
<feature type="transmembrane region" description="Helical" evidence="8">
    <location>
        <begin position="876"/>
        <end position="898"/>
    </location>
</feature>
<keyword evidence="2" id="KW-0813">Transport</keyword>
<evidence type="ECO:0000256" key="1">
    <source>
        <dbReference type="ARBA" id="ARBA00004429"/>
    </source>
</evidence>
<feature type="transmembrane region" description="Helical" evidence="8">
    <location>
        <begin position="385"/>
        <end position="409"/>
    </location>
</feature>
<dbReference type="RefSeq" id="WP_108917036.1">
    <property type="nucleotide sequence ID" value="NZ_BGJY01000001.1"/>
</dbReference>
<dbReference type="EMBL" id="PUIV01000011">
    <property type="protein sequence ID" value="PWB94158.1"/>
    <property type="molecule type" value="Genomic_DNA"/>
</dbReference>
<reference evidence="9 10" key="1">
    <citation type="journal article" date="2018" name="Appl. Microbiol. Biotechnol.">
        <title>Co-cultivation of the strictly anaerobic methanogen Methanosarcina barkeri with aerobic methanotrophs in an oxygen-limited membrane bioreactor.</title>
        <authorList>
            <person name="In 't Zandt M.H."/>
            <person name="van den Bosch T.J.M."/>
            <person name="Rijkers R."/>
            <person name="van Kessel M.A.H.J."/>
            <person name="Jetten M.S.M."/>
            <person name="Welte C.U."/>
        </authorList>
    </citation>
    <scope>NUCLEOTIDE SEQUENCE [LARGE SCALE GENOMIC DNA]</scope>
    <source>
        <strain evidence="9 10">DSM 17706</strain>
    </source>
</reference>
<evidence type="ECO:0000256" key="7">
    <source>
        <dbReference type="ARBA" id="ARBA00023136"/>
    </source>
</evidence>
<keyword evidence="4" id="KW-0997">Cell inner membrane</keyword>
<dbReference type="Gene3D" id="3.30.70.1430">
    <property type="entry name" value="Multidrug efflux transporter AcrB pore domain"/>
    <property type="match status" value="2"/>
</dbReference>
<dbReference type="FunFam" id="1.20.1640.10:FF:000001">
    <property type="entry name" value="Efflux pump membrane transporter"/>
    <property type="match status" value="1"/>
</dbReference>
<dbReference type="Gene3D" id="3.30.70.1440">
    <property type="entry name" value="Multidrug efflux transporter AcrB pore domain"/>
    <property type="match status" value="1"/>
</dbReference>
<evidence type="ECO:0000256" key="2">
    <source>
        <dbReference type="ARBA" id="ARBA00022448"/>
    </source>
</evidence>
<dbReference type="InterPro" id="IPR027463">
    <property type="entry name" value="AcrB_DN_DC_subdom"/>
</dbReference>
<keyword evidence="7 8" id="KW-0472">Membrane</keyword>
<dbReference type="Gene3D" id="1.20.1640.10">
    <property type="entry name" value="Multidrug efflux transporter AcrB transmembrane domain"/>
    <property type="match status" value="2"/>
</dbReference>
<proteinExistence type="predicted"/>
<evidence type="ECO:0000256" key="8">
    <source>
        <dbReference type="SAM" id="Phobius"/>
    </source>
</evidence>
<dbReference type="Proteomes" id="UP000245137">
    <property type="component" value="Unassembled WGS sequence"/>
</dbReference>
<comment type="subcellular location">
    <subcellularLocation>
        <location evidence="1">Cell inner membrane</location>
        <topology evidence="1">Multi-pass membrane protein</topology>
    </subcellularLocation>
</comment>
<feature type="transmembrane region" description="Helical" evidence="8">
    <location>
        <begin position="525"/>
        <end position="547"/>
    </location>
</feature>
<accession>A0A2U1SRC3</accession>
<feature type="transmembrane region" description="Helical" evidence="8">
    <location>
        <begin position="430"/>
        <end position="450"/>
    </location>
</feature>
<evidence type="ECO:0000256" key="3">
    <source>
        <dbReference type="ARBA" id="ARBA00022475"/>
    </source>
</evidence>
<dbReference type="GO" id="GO:0042910">
    <property type="term" value="F:xenobiotic transmembrane transporter activity"/>
    <property type="evidence" value="ECO:0007669"/>
    <property type="project" value="TreeGrafter"/>
</dbReference>
<organism evidence="9 10">
    <name type="scientific">Methylosinus sporium</name>
    <dbReference type="NCBI Taxonomy" id="428"/>
    <lineage>
        <taxon>Bacteria</taxon>
        <taxon>Pseudomonadati</taxon>
        <taxon>Pseudomonadota</taxon>
        <taxon>Alphaproteobacteria</taxon>
        <taxon>Hyphomicrobiales</taxon>
        <taxon>Methylocystaceae</taxon>
        <taxon>Methylosinus</taxon>
    </lineage>
</organism>
<sequence length="1039" mass="111458">MRFTDIFVRRPVLASVVSLLILVLGLRSLFTLPTLQYPRTQNAVVTVTTSYFGADPATVAGFVTTPLENAIAQANGIDYLTSTSQVGTSTITANLRLNYDSGKALTEISTKIDSVLNQLPSAVQRPVITVKIGQTTDAMYIGFNSDILTSSQVTDYLIRVVQPRLQSVPGVQTAELIGGKTFALRAWLDPVKLAAYGLTASELSASLQGNDYIAGLGSTKGEMVQVTLTAATSMHSLEEFRNLVVKQVNGANVKLRDVANVTLGSEDYESAVAFNGKQAVYIGILVAPNANLLDVVKGVKEAYPDILKSLPQGLNSDIVYDTTDFVNSSIDEVIHTLIEAILIVTGVVFLFLGSWRSVVIPIVAIPLSLIGTFTILLALGFSINLLTLLALVLAIGLVVDDAIIVVENVNRHLADGLRPFDAALQAARELAGPIIAMTIVLIAVYVPIGFQGGLTGALFVEFAFTLAGSVTVSAIIALTLSPVSCALVLKAPQQGEETLETKIVAAIDARMEWLKERYQRLLERSLHFVPVTLAFGGLVLVSIYWLYSNSKNELAPNEDQGVVFAQSTSAPNATLKQKLFYGDQVYKTFAKHPEMTSSFQIVTPGLIFGGLVLTPADKRKIGAEQMQQTLQQELAQAVPGQRLVTFQPQPLPGSNGLPIQFVVQSTDTFEKMNDISRDFLSKALATGKFMFLDTDLKIDQPQMSLVIDREKTAQLGLKMVDVGGALTTGLSGGYTQYFGLDGRSYKVIPQMAQQFRLNPDQILSYYIKTADGSSVPLSTVAKFQTMVVPESLNHFQQINSFTISGVAAPGVIAGEALETLKEVAAQTLPPAYTIDYAGASRQFVQESSGFAVTFGFALIIIFLALAAQFESFRDPLIILVSVPMSIAGALVFIMLGFGGASINIYTQVGLVTLMGLISKHGILIVEFANEQQHLGKSKYEAIIDATSIRLRPILMTTAAMVLGVLPLIMASGAGAASRYNMGLVIASGLSIGTLFTLFVLPAVYLVLAADHSKTREASAVDFDDAHDAHGENKIRVVAS</sequence>
<evidence type="ECO:0000313" key="10">
    <source>
        <dbReference type="Proteomes" id="UP000245137"/>
    </source>
</evidence>
<dbReference type="Pfam" id="PF00873">
    <property type="entry name" value="ACR_tran"/>
    <property type="match status" value="1"/>
</dbReference>
<dbReference type="GO" id="GO:0005886">
    <property type="term" value="C:plasma membrane"/>
    <property type="evidence" value="ECO:0007669"/>
    <property type="project" value="UniProtKB-SubCell"/>
</dbReference>
<feature type="transmembrane region" description="Helical" evidence="8">
    <location>
        <begin position="359"/>
        <end position="379"/>
    </location>
</feature>
<keyword evidence="3" id="KW-1003">Cell membrane</keyword>
<dbReference type="SUPFAM" id="SSF82714">
    <property type="entry name" value="Multidrug efflux transporter AcrB TolC docking domain, DN and DC subdomains"/>
    <property type="match status" value="2"/>
</dbReference>
<dbReference type="PRINTS" id="PR00702">
    <property type="entry name" value="ACRIFLAVINRP"/>
</dbReference>
<feature type="transmembrane region" description="Helical" evidence="8">
    <location>
        <begin position="904"/>
        <end position="929"/>
    </location>
</feature>
<evidence type="ECO:0000256" key="6">
    <source>
        <dbReference type="ARBA" id="ARBA00022989"/>
    </source>
</evidence>
<keyword evidence="10" id="KW-1185">Reference proteome</keyword>
<evidence type="ECO:0000256" key="4">
    <source>
        <dbReference type="ARBA" id="ARBA00022519"/>
    </source>
</evidence>
<dbReference type="SUPFAM" id="SSF82693">
    <property type="entry name" value="Multidrug efflux transporter AcrB pore domain, PN1, PN2, PC1 and PC2 subdomains"/>
    <property type="match status" value="4"/>
</dbReference>
<dbReference type="SUPFAM" id="SSF82866">
    <property type="entry name" value="Multidrug efflux transporter AcrB transmembrane domain"/>
    <property type="match status" value="2"/>
</dbReference>
<feature type="transmembrane region" description="Helical" evidence="8">
    <location>
        <begin position="849"/>
        <end position="869"/>
    </location>
</feature>
<keyword evidence="6 8" id="KW-1133">Transmembrane helix</keyword>
<dbReference type="Gene3D" id="3.30.2090.10">
    <property type="entry name" value="Multidrug efflux transporter AcrB TolC docking domain, DN and DC subdomains"/>
    <property type="match status" value="2"/>
</dbReference>
<dbReference type="PANTHER" id="PTHR32063:SF14">
    <property type="entry name" value="BLL4319 PROTEIN"/>
    <property type="match status" value="1"/>
</dbReference>
<evidence type="ECO:0000256" key="5">
    <source>
        <dbReference type="ARBA" id="ARBA00022692"/>
    </source>
</evidence>
<dbReference type="OrthoDB" id="9807350at2"/>
<protein>
    <submittedName>
        <fullName evidence="9">Multidrug efflux protein</fullName>
    </submittedName>
</protein>
<keyword evidence="5 8" id="KW-0812">Transmembrane</keyword>
<feature type="transmembrane region" description="Helical" evidence="8">
    <location>
        <begin position="12"/>
        <end position="30"/>
    </location>
</feature>
<feature type="transmembrane region" description="Helical" evidence="8">
    <location>
        <begin position="950"/>
        <end position="969"/>
    </location>
</feature>
<feature type="transmembrane region" description="Helical" evidence="8">
    <location>
        <begin position="462"/>
        <end position="489"/>
    </location>
</feature>
<dbReference type="PANTHER" id="PTHR32063">
    <property type="match status" value="1"/>
</dbReference>
<name>A0A2U1SRC3_METSR</name>